<reference evidence="2" key="2">
    <citation type="submission" date="2020-11" db="EMBL/GenBank/DDBJ databases">
        <authorList>
            <person name="McCartney M.A."/>
            <person name="Auch B."/>
            <person name="Kono T."/>
            <person name="Mallez S."/>
            <person name="Becker A."/>
            <person name="Gohl D.M."/>
            <person name="Silverstein K.A.T."/>
            <person name="Koren S."/>
            <person name="Bechman K.B."/>
            <person name="Herman A."/>
            <person name="Abrahante J.E."/>
            <person name="Garbe J."/>
        </authorList>
    </citation>
    <scope>NUCLEOTIDE SEQUENCE</scope>
    <source>
        <strain evidence="2">Duluth1</strain>
        <tissue evidence="2">Whole animal</tissue>
    </source>
</reference>
<protein>
    <submittedName>
        <fullName evidence="2">Uncharacterized protein</fullName>
    </submittedName>
</protein>
<name>A0A9D4RPL1_DREPO</name>
<dbReference type="EMBL" id="JAIWYP010000002">
    <property type="protein sequence ID" value="KAH3874603.1"/>
    <property type="molecule type" value="Genomic_DNA"/>
</dbReference>
<evidence type="ECO:0000313" key="2">
    <source>
        <dbReference type="EMBL" id="KAH3874603.1"/>
    </source>
</evidence>
<organism evidence="2 3">
    <name type="scientific">Dreissena polymorpha</name>
    <name type="common">Zebra mussel</name>
    <name type="synonym">Mytilus polymorpha</name>
    <dbReference type="NCBI Taxonomy" id="45954"/>
    <lineage>
        <taxon>Eukaryota</taxon>
        <taxon>Metazoa</taxon>
        <taxon>Spiralia</taxon>
        <taxon>Lophotrochozoa</taxon>
        <taxon>Mollusca</taxon>
        <taxon>Bivalvia</taxon>
        <taxon>Autobranchia</taxon>
        <taxon>Heteroconchia</taxon>
        <taxon>Euheterodonta</taxon>
        <taxon>Imparidentia</taxon>
        <taxon>Neoheterodontei</taxon>
        <taxon>Myida</taxon>
        <taxon>Dreissenoidea</taxon>
        <taxon>Dreissenidae</taxon>
        <taxon>Dreissena</taxon>
    </lineage>
</organism>
<gene>
    <name evidence="2" type="ORF">DPMN_037850</name>
</gene>
<reference evidence="2" key="1">
    <citation type="journal article" date="2019" name="bioRxiv">
        <title>The Genome of the Zebra Mussel, Dreissena polymorpha: A Resource for Invasive Species Research.</title>
        <authorList>
            <person name="McCartney M.A."/>
            <person name="Auch B."/>
            <person name="Kono T."/>
            <person name="Mallez S."/>
            <person name="Zhang Y."/>
            <person name="Obille A."/>
            <person name="Becker A."/>
            <person name="Abrahante J.E."/>
            <person name="Garbe J."/>
            <person name="Badalamenti J.P."/>
            <person name="Herman A."/>
            <person name="Mangelson H."/>
            <person name="Liachko I."/>
            <person name="Sullivan S."/>
            <person name="Sone E.D."/>
            <person name="Koren S."/>
            <person name="Silverstein K.A.T."/>
            <person name="Beckman K.B."/>
            <person name="Gohl D.M."/>
        </authorList>
    </citation>
    <scope>NUCLEOTIDE SEQUENCE</scope>
    <source>
        <strain evidence="2">Duluth1</strain>
        <tissue evidence="2">Whole animal</tissue>
    </source>
</reference>
<comment type="caution">
    <text evidence="2">The sequence shown here is derived from an EMBL/GenBank/DDBJ whole genome shotgun (WGS) entry which is preliminary data.</text>
</comment>
<feature type="compositionally biased region" description="Polar residues" evidence="1">
    <location>
        <begin position="679"/>
        <end position="696"/>
    </location>
</feature>
<dbReference type="Proteomes" id="UP000828390">
    <property type="component" value="Unassembled WGS sequence"/>
</dbReference>
<feature type="region of interest" description="Disordered" evidence="1">
    <location>
        <begin position="399"/>
        <end position="419"/>
    </location>
</feature>
<evidence type="ECO:0000313" key="3">
    <source>
        <dbReference type="Proteomes" id="UP000828390"/>
    </source>
</evidence>
<keyword evidence="3" id="KW-1185">Reference proteome</keyword>
<proteinExistence type="predicted"/>
<sequence>MAVGLSNARAFPSHVVRVTRDASKWSMDTEPSENSDMGKISFFQSGETTSKDVNLHAFSHIMPDQSRISKTAQLVQQNNRGVLNQVAVENRDRATPKVKPFQKSFFSPEKLPDAPKSVSSIISKFKPTNENEFAIPVSSNFIGQNPFSGVQTEIATLHDTTNPTNDNPFNMLDIGNTDQKDGLISVPTAATQDQYPQTSKTAVDFNYLSSQMSLTADLASGTSDSNFNEGTGTSAFNSLYAFGNMPNTNTDAAISSDTTLSGTNLDYLATTGVTDVQTSVTNTVDNNLNDFGIKGAVSETSNTNRINKSSIGNGSKTSIMNTADTNSETQNMGALEGLNFSDLGISTGNVDFPADQYPTTKPAVTTSATNEQIWNMENRSKGTNNLRRSTLMTVSSEFIPKQSKTSGTEANSTGNTLNTNSRKSMMVVAKPFEDHSKGPFLRVRTPFMDLSNKETDDNKEPVGAISNNEEKTTRFTITTLDSVNVSPSPLDKTQTVKESVQSENNRGIGIVVSGTQVPQTLDNTLSAPGSIPDNANLKVDLIYPSAPFPTNGQVTDPFGNVGSQNNVKAPVTKPPLLGNNKGRFVEKSIKTNSVPVNDNNVLPVNNGNNENMGKIKLEATQIPSNPVKVNNDLRDVVKADIPHRHAVSSDPKSLLGKGTGDRFITEPDVQILLPGGINNGNSVSSMQANGQRTTGQSSPSSNTSMNMNNNAINISDIKTNDELNSVVSNNPIVQIGDTRPGNNPQGNTINAGARANNNNDKVNFGLVSTNLPNQQAIDGLNNIDNSKDGFVSGPNDDERISKAVGRDLQENISPRKDLQGQVINSIQNTRGSVNKDMQGAFQNDQVNPINTPPVNAENMNNVNNQNQNQEINNNMKTSLPNQQNNAGIISGVNGNSSWIASVQNNQAQDNMMANMNQPQGFVSKDTASLQQNNIPVNAWNSQVQLINNNPMNALQNNPINSRTTQGANNGMVMSQSNQNNQNNLQNVNGFTNNQGNVPGMINNQMISNNQVQNGMPSTSFGSFQNQNAGQMNGQLQNIDNVATGQVVGQQQQTANGQLPSPSAKNIGDQNNQANTQFMQNTISQTGSSIPINRGQMLQNGLSGNQNQFANAFNGQMSGNVQHVGQSRGVLNGQGQNNEQMTGNFQNQLQNQFGNQINGQLQNQPFVGNFPQTLQNQNGDQINGQTQNNWPLRGTINNGLQNQGGNKINGQMAGNVPNAFPNQFGIHNTLFANQGPMGNDFVGNGQGNTPNLGSITPGQQIQQNGGGKVVPNAQANGLNNFQNNQFTPLNGQNINVGSSQFPLQTGPNNVLNTMGSENPARMGQFNLDVRNPLSASQPTGILQQQVNTWPNVQGSFPTNDMFSNAQMSWMQGGQASRFPLNGPFVNSPWANMGPQVMIDNSFLSPFQGLQGPQPVVIPFK</sequence>
<accession>A0A9D4RPL1</accession>
<evidence type="ECO:0000256" key="1">
    <source>
        <dbReference type="SAM" id="MobiDB-lite"/>
    </source>
</evidence>
<feature type="region of interest" description="Disordered" evidence="1">
    <location>
        <begin position="676"/>
        <end position="704"/>
    </location>
</feature>